<organism evidence="2">
    <name type="scientific">marine sediment metagenome</name>
    <dbReference type="NCBI Taxonomy" id="412755"/>
    <lineage>
        <taxon>unclassified sequences</taxon>
        <taxon>metagenomes</taxon>
        <taxon>ecological metagenomes</taxon>
    </lineage>
</organism>
<gene>
    <name evidence="2" type="ORF">S01H1_61444</name>
</gene>
<dbReference type="AlphaFoldDB" id="X0WTZ7"/>
<keyword evidence="1" id="KW-0812">Transmembrane</keyword>
<sequence length="111" mass="12315">MPEAAVEMVKCPQAYVGEAKHDVNCQCCYGIGWVEDTAQSAPQQPQVPQSAQQIHIHPAAPNQQPQMIYLGAPQAPQYQKSKLEQTACWIFLAYVTTFVMISLIMGAMMFL</sequence>
<evidence type="ECO:0000256" key="1">
    <source>
        <dbReference type="SAM" id="Phobius"/>
    </source>
</evidence>
<keyword evidence="1" id="KW-1133">Transmembrane helix</keyword>
<protein>
    <submittedName>
        <fullName evidence="2">Uncharacterized protein</fullName>
    </submittedName>
</protein>
<keyword evidence="1" id="KW-0472">Membrane</keyword>
<accession>X0WTZ7</accession>
<name>X0WTZ7_9ZZZZ</name>
<evidence type="ECO:0000313" key="2">
    <source>
        <dbReference type="EMBL" id="GAG34120.1"/>
    </source>
</evidence>
<proteinExistence type="predicted"/>
<comment type="caution">
    <text evidence="2">The sequence shown here is derived from an EMBL/GenBank/DDBJ whole genome shotgun (WGS) entry which is preliminary data.</text>
</comment>
<feature type="transmembrane region" description="Helical" evidence="1">
    <location>
        <begin position="87"/>
        <end position="110"/>
    </location>
</feature>
<reference evidence="2" key="1">
    <citation type="journal article" date="2014" name="Front. Microbiol.">
        <title>High frequency of phylogenetically diverse reductive dehalogenase-homologous genes in deep subseafloor sedimentary metagenomes.</title>
        <authorList>
            <person name="Kawai M."/>
            <person name="Futagami T."/>
            <person name="Toyoda A."/>
            <person name="Takaki Y."/>
            <person name="Nishi S."/>
            <person name="Hori S."/>
            <person name="Arai W."/>
            <person name="Tsubouchi T."/>
            <person name="Morono Y."/>
            <person name="Uchiyama I."/>
            <person name="Ito T."/>
            <person name="Fujiyama A."/>
            <person name="Inagaki F."/>
            <person name="Takami H."/>
        </authorList>
    </citation>
    <scope>NUCLEOTIDE SEQUENCE</scope>
    <source>
        <strain evidence="2">Expedition CK06-06</strain>
    </source>
</reference>
<dbReference type="EMBL" id="BARS01040288">
    <property type="protein sequence ID" value="GAG34120.1"/>
    <property type="molecule type" value="Genomic_DNA"/>
</dbReference>